<feature type="domain" description="Ionotropic glutamate receptor C-terminal" evidence="14">
    <location>
        <begin position="42"/>
        <end position="422"/>
    </location>
</feature>
<keyword evidence="4 13" id="KW-0812">Transmembrane</keyword>
<evidence type="ECO:0000256" key="4">
    <source>
        <dbReference type="ARBA" id="ARBA00022692"/>
    </source>
</evidence>
<evidence type="ECO:0000256" key="8">
    <source>
        <dbReference type="ARBA" id="ARBA00023170"/>
    </source>
</evidence>
<organism evidence="16 17">
    <name type="scientific">Orchesella dallaii</name>
    <dbReference type="NCBI Taxonomy" id="48710"/>
    <lineage>
        <taxon>Eukaryota</taxon>
        <taxon>Metazoa</taxon>
        <taxon>Ecdysozoa</taxon>
        <taxon>Arthropoda</taxon>
        <taxon>Hexapoda</taxon>
        <taxon>Collembola</taxon>
        <taxon>Entomobryomorpha</taxon>
        <taxon>Entomobryoidea</taxon>
        <taxon>Orchesellidae</taxon>
        <taxon>Orchesellinae</taxon>
        <taxon>Orchesella</taxon>
    </lineage>
</organism>
<evidence type="ECO:0000259" key="15">
    <source>
        <dbReference type="SMART" id="SM00918"/>
    </source>
</evidence>
<feature type="compositionally biased region" description="Acidic residues" evidence="12">
    <location>
        <begin position="427"/>
        <end position="445"/>
    </location>
</feature>
<dbReference type="CDD" id="cd13685">
    <property type="entry name" value="PBP2_iGluR_non_NMDA_like"/>
    <property type="match status" value="1"/>
</dbReference>
<feature type="transmembrane region" description="Helical" evidence="13">
    <location>
        <begin position="453"/>
        <end position="473"/>
    </location>
</feature>
<proteinExistence type="inferred from homology"/>
<evidence type="ECO:0000256" key="10">
    <source>
        <dbReference type="ARBA" id="ARBA00023286"/>
    </source>
</evidence>
<evidence type="ECO:0000256" key="7">
    <source>
        <dbReference type="ARBA" id="ARBA00023136"/>
    </source>
</evidence>
<dbReference type="SUPFAM" id="SSF53850">
    <property type="entry name" value="Periplasmic binding protein-like II"/>
    <property type="match status" value="1"/>
</dbReference>
<keyword evidence="11" id="KW-0407">Ion channel</keyword>
<keyword evidence="7 13" id="KW-0472">Membrane</keyword>
<accession>A0ABP1Q247</accession>
<feature type="domain" description="Ionotropic glutamate receptor L-glutamate and glycine-binding" evidence="15">
    <location>
        <begin position="52"/>
        <end position="114"/>
    </location>
</feature>
<comment type="subcellular location">
    <subcellularLocation>
        <location evidence="1">Membrane</location>
        <topology evidence="1">Multi-pass membrane protein</topology>
    </subcellularLocation>
</comment>
<evidence type="ECO:0000256" key="13">
    <source>
        <dbReference type="SAM" id="Phobius"/>
    </source>
</evidence>
<evidence type="ECO:0000256" key="9">
    <source>
        <dbReference type="ARBA" id="ARBA00023180"/>
    </source>
</evidence>
<protein>
    <submittedName>
        <fullName evidence="16">Uncharacterized protein</fullName>
    </submittedName>
</protein>
<dbReference type="InterPro" id="IPR019594">
    <property type="entry name" value="Glu/Gly-bd"/>
</dbReference>
<evidence type="ECO:0000256" key="5">
    <source>
        <dbReference type="ARBA" id="ARBA00022989"/>
    </source>
</evidence>
<sequence length="479" mass="53290">MYEIENVSKRATLMLSTKFLPLCGIALFLCVNIHHVAAQEQKLRVTSILAEPYLMKGDDGDEDKLIGFCEDLAEKISNIIDAEHEIQLVKDGRYGTPDPSNPSGWNGMIGELLNNEADLAIAPFTITAGRAKVVDFSTPFQEFQLSILMKEPSQEEDESDSTYTFLYPFHTYVWLSVILALIIIWLISLVIESSYKKPENKPIGIINFLRQESIASPESLAGKLVRVIFWTFIFIILAAYAASFAAQRIADSEEFFTSEIDSVEDLVKASDEIHYGVIDGGSTEQYFMRSNNPLYKQMYEFMNSKNSSVANYKEGVAKVRGGDDDDNDEDGDGVDDDDDDSSEGSGDDDVEFAFILESPAAEYLLSKEPCNLIVASEDFGPTKGYGIATAKDSPWSDRVNLAVLEMKENGELEELIEKWWNEGACSGDDDEGDDDDDGDADEDDFDQLNMSELAGVFYFLIAALAIAVVAWLLETRNQK</sequence>
<feature type="region of interest" description="Disordered" evidence="12">
    <location>
        <begin position="318"/>
        <end position="348"/>
    </location>
</feature>
<dbReference type="Pfam" id="PF00060">
    <property type="entry name" value="Lig_chan"/>
    <property type="match status" value="1"/>
</dbReference>
<evidence type="ECO:0000313" key="16">
    <source>
        <dbReference type="EMBL" id="CAL8086493.1"/>
    </source>
</evidence>
<evidence type="ECO:0000256" key="12">
    <source>
        <dbReference type="SAM" id="MobiDB-lite"/>
    </source>
</evidence>
<keyword evidence="10" id="KW-1071">Ligand-gated ion channel</keyword>
<evidence type="ECO:0000256" key="11">
    <source>
        <dbReference type="ARBA" id="ARBA00023303"/>
    </source>
</evidence>
<comment type="caution">
    <text evidence="16">The sequence shown here is derived from an EMBL/GenBank/DDBJ whole genome shotgun (WGS) entry which is preliminary data.</text>
</comment>
<dbReference type="InterPro" id="IPR015683">
    <property type="entry name" value="Ionotropic_Glu_rcpt"/>
</dbReference>
<keyword evidence="6" id="KW-0406">Ion transport</keyword>
<feature type="transmembrane region" description="Helical" evidence="13">
    <location>
        <begin position="172"/>
        <end position="191"/>
    </location>
</feature>
<evidence type="ECO:0000256" key="2">
    <source>
        <dbReference type="ARBA" id="ARBA00008685"/>
    </source>
</evidence>
<evidence type="ECO:0000256" key="1">
    <source>
        <dbReference type="ARBA" id="ARBA00004141"/>
    </source>
</evidence>
<keyword evidence="9" id="KW-0325">Glycoprotein</keyword>
<name>A0ABP1Q247_9HEXA</name>
<evidence type="ECO:0000313" key="17">
    <source>
        <dbReference type="Proteomes" id="UP001642540"/>
    </source>
</evidence>
<dbReference type="Pfam" id="PF10613">
    <property type="entry name" value="Lig_chan-Glu_bd"/>
    <property type="match status" value="1"/>
</dbReference>
<gene>
    <name evidence="16" type="ORF">ODALV1_LOCUS6456</name>
</gene>
<dbReference type="Proteomes" id="UP001642540">
    <property type="component" value="Unassembled WGS sequence"/>
</dbReference>
<keyword evidence="8" id="KW-0675">Receptor</keyword>
<keyword evidence="3" id="KW-0813">Transport</keyword>
<evidence type="ECO:0000259" key="14">
    <source>
        <dbReference type="SMART" id="SM00079"/>
    </source>
</evidence>
<dbReference type="InterPro" id="IPR001320">
    <property type="entry name" value="Iontro_rcpt_C"/>
</dbReference>
<evidence type="ECO:0000256" key="6">
    <source>
        <dbReference type="ARBA" id="ARBA00023065"/>
    </source>
</evidence>
<dbReference type="SMART" id="SM00918">
    <property type="entry name" value="Lig_chan-Glu_bd"/>
    <property type="match status" value="1"/>
</dbReference>
<dbReference type="Gene3D" id="3.40.190.10">
    <property type="entry name" value="Periplasmic binding protein-like II"/>
    <property type="match status" value="4"/>
</dbReference>
<dbReference type="SMART" id="SM00079">
    <property type="entry name" value="PBPe"/>
    <property type="match status" value="1"/>
</dbReference>
<dbReference type="EMBL" id="CAXLJM020000020">
    <property type="protein sequence ID" value="CAL8086493.1"/>
    <property type="molecule type" value="Genomic_DNA"/>
</dbReference>
<comment type="similarity">
    <text evidence="2">Belongs to the glutamate-gated ion channel (TC 1.A.10.1) family.</text>
</comment>
<keyword evidence="17" id="KW-1185">Reference proteome</keyword>
<reference evidence="16 17" key="1">
    <citation type="submission" date="2024-08" db="EMBL/GenBank/DDBJ databases">
        <authorList>
            <person name="Cucini C."/>
            <person name="Frati F."/>
        </authorList>
    </citation>
    <scope>NUCLEOTIDE SEQUENCE [LARGE SCALE GENOMIC DNA]</scope>
</reference>
<keyword evidence="5 13" id="KW-1133">Transmembrane helix</keyword>
<feature type="compositionally biased region" description="Acidic residues" evidence="12">
    <location>
        <begin position="323"/>
        <end position="348"/>
    </location>
</feature>
<evidence type="ECO:0000256" key="3">
    <source>
        <dbReference type="ARBA" id="ARBA00022448"/>
    </source>
</evidence>
<feature type="transmembrane region" description="Helical" evidence="13">
    <location>
        <begin position="227"/>
        <end position="246"/>
    </location>
</feature>
<dbReference type="PANTHER" id="PTHR18966">
    <property type="entry name" value="IONOTROPIC GLUTAMATE RECEPTOR"/>
    <property type="match status" value="1"/>
</dbReference>
<feature type="region of interest" description="Disordered" evidence="12">
    <location>
        <begin position="423"/>
        <end position="445"/>
    </location>
</feature>